<feature type="non-terminal residue" evidence="1">
    <location>
        <position position="1"/>
    </location>
</feature>
<reference evidence="1" key="1">
    <citation type="submission" date="2013-11" db="EMBL/GenBank/DDBJ databases">
        <title>The Genome Sequence of Phytophthora parasitica CJ02B3.</title>
        <authorList>
            <consortium name="The Broad Institute Genomics Platform"/>
            <person name="Russ C."/>
            <person name="Tyler B."/>
            <person name="Panabieres F."/>
            <person name="Shan W."/>
            <person name="Tripathy S."/>
            <person name="Grunwald N."/>
            <person name="Machado M."/>
            <person name="Johnson C.S."/>
            <person name="Arredondo F."/>
            <person name="Hong C."/>
            <person name="Coffey M."/>
            <person name="Young S.K."/>
            <person name="Zeng Q."/>
            <person name="Gargeya S."/>
            <person name="Fitzgerald M."/>
            <person name="Abouelleil A."/>
            <person name="Alvarado L."/>
            <person name="Chapman S.B."/>
            <person name="Gainer-Dewar J."/>
            <person name="Goldberg J."/>
            <person name="Griggs A."/>
            <person name="Gujja S."/>
            <person name="Hansen M."/>
            <person name="Howarth C."/>
            <person name="Imamovic A."/>
            <person name="Ireland A."/>
            <person name="Larimer J."/>
            <person name="McCowan C."/>
            <person name="Murphy C."/>
            <person name="Pearson M."/>
            <person name="Poon T.W."/>
            <person name="Priest M."/>
            <person name="Roberts A."/>
            <person name="Saif S."/>
            <person name="Shea T."/>
            <person name="Sykes S."/>
            <person name="Wortman J."/>
            <person name="Nusbaum C."/>
            <person name="Birren B."/>
        </authorList>
    </citation>
    <scope>NUCLEOTIDE SEQUENCE [LARGE SCALE GENOMIC DNA]</scope>
    <source>
        <strain evidence="1">CJ02B3</strain>
    </source>
</reference>
<proteinExistence type="predicted"/>
<dbReference type="Proteomes" id="UP000053236">
    <property type="component" value="Unassembled WGS sequence"/>
</dbReference>
<evidence type="ECO:0000313" key="1">
    <source>
        <dbReference type="EMBL" id="ETK73694.1"/>
    </source>
</evidence>
<dbReference type="AlphaFoldDB" id="W2FSQ0"/>
<organism evidence="1">
    <name type="scientific">Phytophthora nicotianae</name>
    <name type="common">Potato buckeye rot agent</name>
    <name type="synonym">Phytophthora parasitica</name>
    <dbReference type="NCBI Taxonomy" id="4792"/>
    <lineage>
        <taxon>Eukaryota</taxon>
        <taxon>Sar</taxon>
        <taxon>Stramenopiles</taxon>
        <taxon>Oomycota</taxon>
        <taxon>Peronosporomycetes</taxon>
        <taxon>Peronosporales</taxon>
        <taxon>Peronosporaceae</taxon>
        <taxon>Phytophthora</taxon>
    </lineage>
</organism>
<accession>W2FSQ0</accession>
<gene>
    <name evidence="1" type="ORF">L915_19405</name>
</gene>
<protein>
    <submittedName>
        <fullName evidence="1">Uncharacterized protein</fullName>
    </submittedName>
</protein>
<name>W2FSQ0_PHYNI</name>
<sequence>DAIGKIYIDIILAVDPNGIVKECCVRSRPKASLESTNSID</sequence>
<dbReference type="EMBL" id="KI689247">
    <property type="protein sequence ID" value="ETK73694.1"/>
    <property type="molecule type" value="Genomic_DNA"/>
</dbReference>